<proteinExistence type="predicted"/>
<evidence type="ECO:0000313" key="1">
    <source>
        <dbReference type="EMBL" id="CUV09471.1"/>
    </source>
</evidence>
<accession>A0A161KGR3</accession>
<gene>
    <name evidence="1" type="ORF">MGWOODY_Mmi743</name>
</gene>
<organism evidence="1">
    <name type="scientific">hydrothermal vent metagenome</name>
    <dbReference type="NCBI Taxonomy" id="652676"/>
    <lineage>
        <taxon>unclassified sequences</taxon>
        <taxon>metagenomes</taxon>
        <taxon>ecological metagenomes</taxon>
    </lineage>
</organism>
<protein>
    <submittedName>
        <fullName evidence="1">Uncharacterized protein</fullName>
    </submittedName>
</protein>
<dbReference type="EMBL" id="FAXC01000259">
    <property type="protein sequence ID" value="CUV09471.1"/>
    <property type="molecule type" value="Genomic_DNA"/>
</dbReference>
<dbReference type="AlphaFoldDB" id="A0A161KGR3"/>
<sequence>MLEGIICPVCESTLEEVDLKESLICNNCKSDLKDRKYLDFLEFLMANGLVEDLDFFDPKVYSEDVERLEPDDEEDVDPAEFEKKKDIFSLYEGEMEMYKQKAKDDEIKGYEDFEGIEEEWEDFNQSKTKSKSK</sequence>
<reference evidence="1" key="1">
    <citation type="submission" date="2015-10" db="EMBL/GenBank/DDBJ databases">
        <authorList>
            <person name="Gilbert D.G."/>
        </authorList>
    </citation>
    <scope>NUCLEOTIDE SEQUENCE</scope>
</reference>
<name>A0A161KGR3_9ZZZZ</name>